<organism evidence="3 4">
    <name type="scientific">Arcobacter venerupis</name>
    <dbReference type="NCBI Taxonomy" id="1054033"/>
    <lineage>
        <taxon>Bacteria</taxon>
        <taxon>Pseudomonadati</taxon>
        <taxon>Campylobacterota</taxon>
        <taxon>Epsilonproteobacteria</taxon>
        <taxon>Campylobacterales</taxon>
        <taxon>Arcobacteraceae</taxon>
        <taxon>Arcobacter</taxon>
    </lineage>
</organism>
<reference evidence="3 4" key="1">
    <citation type="submission" date="2020-05" db="EMBL/GenBank/DDBJ databases">
        <title>Complete genome sequencing of Campylobacter and Arcobacter type strains.</title>
        <authorList>
            <person name="Miller W.G."/>
            <person name="Yee E."/>
        </authorList>
    </citation>
    <scope>NUCLEOTIDE SEQUENCE [LARGE SCALE GENOMIC DNA]</scope>
    <source>
        <strain evidence="3 4">LMG 26156</strain>
    </source>
</reference>
<dbReference type="Proteomes" id="UP000503482">
    <property type="component" value="Chromosome"/>
</dbReference>
<sequence>MNMKTKLAGLFLGALLATTSAFAADSSTATGKCGGDMKKEMVDKKGASCGTGKCGANMKAETKSGSCGTGKCGGDMKKDTKEESKSGSCGTGKCGSK</sequence>
<feature type="signal peptide" evidence="2">
    <location>
        <begin position="1"/>
        <end position="23"/>
    </location>
</feature>
<feature type="chain" id="PRO_5042162120" description="Low-complexity protein" evidence="2">
    <location>
        <begin position="24"/>
        <end position="97"/>
    </location>
</feature>
<evidence type="ECO:0000256" key="2">
    <source>
        <dbReference type="SAM" id="SignalP"/>
    </source>
</evidence>
<evidence type="ECO:0000256" key="1">
    <source>
        <dbReference type="SAM" id="MobiDB-lite"/>
    </source>
</evidence>
<evidence type="ECO:0000313" key="3">
    <source>
        <dbReference type="EMBL" id="QKF65722.1"/>
    </source>
</evidence>
<keyword evidence="4" id="KW-1185">Reference proteome</keyword>
<protein>
    <recommendedName>
        <fullName evidence="5">Low-complexity protein</fullName>
    </recommendedName>
</protein>
<feature type="region of interest" description="Disordered" evidence="1">
    <location>
        <begin position="61"/>
        <end position="97"/>
    </location>
</feature>
<keyword evidence="2" id="KW-0732">Signal</keyword>
<gene>
    <name evidence="3" type="ORF">AVENP_0140</name>
</gene>
<proteinExistence type="predicted"/>
<evidence type="ECO:0000313" key="4">
    <source>
        <dbReference type="Proteomes" id="UP000503482"/>
    </source>
</evidence>
<evidence type="ECO:0008006" key="5">
    <source>
        <dbReference type="Google" id="ProtNLM"/>
    </source>
</evidence>
<name>A0AAE7E386_9BACT</name>
<feature type="compositionally biased region" description="Basic and acidic residues" evidence="1">
    <location>
        <begin position="74"/>
        <end position="85"/>
    </location>
</feature>
<dbReference type="AlphaFoldDB" id="A0AAE7E386"/>
<dbReference type="EMBL" id="CP053840">
    <property type="protein sequence ID" value="QKF65722.1"/>
    <property type="molecule type" value="Genomic_DNA"/>
</dbReference>
<dbReference type="KEGG" id="avp:AVENP_0140"/>
<dbReference type="RefSeq" id="WP_128358295.1">
    <property type="nucleotide sequence ID" value="NZ_CP053840.1"/>
</dbReference>
<accession>A0AAE7E386</accession>